<reference evidence="7 8" key="1">
    <citation type="submission" date="2023-11" db="EMBL/GenBank/DDBJ databases">
        <authorList>
            <person name="Hedman E."/>
            <person name="Englund M."/>
            <person name="Stromberg M."/>
            <person name="Nyberg Akerstrom W."/>
            <person name="Nylinder S."/>
            <person name="Jareborg N."/>
            <person name="Kallberg Y."/>
            <person name="Kronander E."/>
        </authorList>
    </citation>
    <scope>NUCLEOTIDE SEQUENCE [LARGE SCALE GENOMIC DNA]</scope>
</reference>
<evidence type="ECO:0000256" key="1">
    <source>
        <dbReference type="ARBA" id="ARBA00004651"/>
    </source>
</evidence>
<comment type="subcellular location">
    <subcellularLocation>
        <location evidence="1 6">Cell membrane</location>
        <topology evidence="1 6">Multi-pass membrane protein</topology>
    </subcellularLocation>
</comment>
<evidence type="ECO:0000313" key="7">
    <source>
        <dbReference type="EMBL" id="CAK1586962.1"/>
    </source>
</evidence>
<dbReference type="GO" id="GO:0007165">
    <property type="term" value="P:signal transduction"/>
    <property type="evidence" value="ECO:0007669"/>
    <property type="project" value="UniProtKB-KW"/>
</dbReference>
<comment type="caution">
    <text evidence="7">The sequence shown here is derived from an EMBL/GenBank/DDBJ whole genome shotgun (WGS) entry which is preliminary data.</text>
</comment>
<feature type="transmembrane region" description="Helical" evidence="6">
    <location>
        <begin position="258"/>
        <end position="277"/>
    </location>
</feature>
<sequence length="392" mass="45237">MSIPNVRVNNFVIEKHTLPIDIISKVYIICEWILGVNRLPVIFNMKSILYNVLTLAFSLVFNVLTFFYIFTSNPKRLSNFVVRLSLMEYFICSFLGFLTWKSIKSFYSELHKFDKDIGVNWNFITYNSKCNFMQTIGTLVYLFIITMLPYQIDGLIKFWSEILTITCTHVLENYFYGHLLSLLVSRLRLIRILLLSSFTTKEEEEINSVSEKDHNSYFKNIISLNASKSKVEMKKLMQLYNNIIEAYDLLNKAIKAQILVIFSIIFVTSLTLTYNAALKIINDDYTWANGIFDVGMAVTDVVPVIVPCVFGEKIHTEVLLLRSALYSRIYKNVFDKSNRSIATSLLALTEARTLTFSIFRMIDINITLPIKFLGLLASYLVILLQFKKVIAG</sequence>
<dbReference type="EMBL" id="CAVLGL010000081">
    <property type="protein sequence ID" value="CAK1586962.1"/>
    <property type="molecule type" value="Genomic_DNA"/>
</dbReference>
<protein>
    <recommendedName>
        <fullName evidence="6">Gustatory receptor</fullName>
    </recommendedName>
</protein>
<dbReference type="InterPro" id="IPR013604">
    <property type="entry name" value="7TM_chemorcpt"/>
</dbReference>
<organism evidence="7 8">
    <name type="scientific">Parnassius mnemosyne</name>
    <name type="common">clouded apollo</name>
    <dbReference type="NCBI Taxonomy" id="213953"/>
    <lineage>
        <taxon>Eukaryota</taxon>
        <taxon>Metazoa</taxon>
        <taxon>Ecdysozoa</taxon>
        <taxon>Arthropoda</taxon>
        <taxon>Hexapoda</taxon>
        <taxon>Insecta</taxon>
        <taxon>Pterygota</taxon>
        <taxon>Neoptera</taxon>
        <taxon>Endopterygota</taxon>
        <taxon>Lepidoptera</taxon>
        <taxon>Glossata</taxon>
        <taxon>Ditrysia</taxon>
        <taxon>Papilionoidea</taxon>
        <taxon>Papilionidae</taxon>
        <taxon>Parnassiinae</taxon>
        <taxon>Parnassini</taxon>
        <taxon>Parnassius</taxon>
        <taxon>Driopa</taxon>
    </lineage>
</organism>
<feature type="transmembrane region" description="Helical" evidence="6">
    <location>
        <begin position="366"/>
        <end position="386"/>
    </location>
</feature>
<comment type="function">
    <text evidence="6">Gustatory receptor which mediates acceptance or avoidance behavior, depending on its substrates.</text>
</comment>
<feature type="transmembrane region" description="Helical" evidence="6">
    <location>
        <begin position="81"/>
        <end position="100"/>
    </location>
</feature>
<dbReference type="GO" id="GO:0005886">
    <property type="term" value="C:plasma membrane"/>
    <property type="evidence" value="ECO:0007669"/>
    <property type="project" value="UniProtKB-SubCell"/>
</dbReference>
<proteinExistence type="inferred from homology"/>
<dbReference type="GO" id="GO:0050909">
    <property type="term" value="P:sensory perception of taste"/>
    <property type="evidence" value="ECO:0007669"/>
    <property type="project" value="InterPro"/>
</dbReference>
<evidence type="ECO:0000256" key="4">
    <source>
        <dbReference type="ARBA" id="ARBA00022989"/>
    </source>
</evidence>
<evidence type="ECO:0000256" key="3">
    <source>
        <dbReference type="ARBA" id="ARBA00022692"/>
    </source>
</evidence>
<keyword evidence="6" id="KW-0675">Receptor</keyword>
<feature type="transmembrane region" description="Helical" evidence="6">
    <location>
        <begin position="132"/>
        <end position="150"/>
    </location>
</feature>
<evidence type="ECO:0000256" key="6">
    <source>
        <dbReference type="RuleBase" id="RU363108"/>
    </source>
</evidence>
<keyword evidence="5 6" id="KW-0472">Membrane</keyword>
<dbReference type="Proteomes" id="UP001314205">
    <property type="component" value="Unassembled WGS sequence"/>
</dbReference>
<keyword evidence="4 6" id="KW-1133">Transmembrane helix</keyword>
<evidence type="ECO:0000256" key="5">
    <source>
        <dbReference type="ARBA" id="ARBA00023136"/>
    </source>
</evidence>
<dbReference type="AlphaFoldDB" id="A0AAV1KXU9"/>
<feature type="transmembrane region" description="Helical" evidence="6">
    <location>
        <begin position="48"/>
        <end position="69"/>
    </location>
</feature>
<name>A0AAV1KXU9_9NEOP</name>
<evidence type="ECO:0000256" key="2">
    <source>
        <dbReference type="ARBA" id="ARBA00022475"/>
    </source>
</evidence>
<comment type="similarity">
    <text evidence="6">Belongs to the insect chemoreceptor superfamily. Gustatory receptor (GR) family.</text>
</comment>
<comment type="caution">
    <text evidence="6">Lacks conserved residue(s) required for the propagation of feature annotation.</text>
</comment>
<gene>
    <name evidence="7" type="ORF">PARMNEM_LOCUS7846</name>
</gene>
<evidence type="ECO:0000313" key="8">
    <source>
        <dbReference type="Proteomes" id="UP001314205"/>
    </source>
</evidence>
<keyword evidence="2 6" id="KW-1003">Cell membrane</keyword>
<keyword evidence="3 6" id="KW-0812">Transmembrane</keyword>
<keyword evidence="8" id="KW-1185">Reference proteome</keyword>
<accession>A0AAV1KXU9</accession>
<keyword evidence="6" id="KW-0807">Transducer</keyword>
<dbReference type="Pfam" id="PF08395">
    <property type="entry name" value="7tm_7"/>
    <property type="match status" value="1"/>
</dbReference>